<sequence>MIKCEFTFGQGRKPVPLHVTYWSEKVHLAPSCIVDSASNVCLTLMHLPAKLDYIVIQES</sequence>
<name>A0A0E9W409_ANGAN</name>
<protein>
    <submittedName>
        <fullName evidence="1">Uncharacterized protein</fullName>
    </submittedName>
</protein>
<accession>A0A0E9W409</accession>
<proteinExistence type="predicted"/>
<evidence type="ECO:0000313" key="1">
    <source>
        <dbReference type="EMBL" id="JAH85046.1"/>
    </source>
</evidence>
<reference evidence="1" key="2">
    <citation type="journal article" date="2015" name="Fish Shellfish Immunol.">
        <title>Early steps in the European eel (Anguilla anguilla)-Vibrio vulnificus interaction in the gills: Role of the RtxA13 toxin.</title>
        <authorList>
            <person name="Callol A."/>
            <person name="Pajuelo D."/>
            <person name="Ebbesson L."/>
            <person name="Teles M."/>
            <person name="MacKenzie S."/>
            <person name="Amaro C."/>
        </authorList>
    </citation>
    <scope>NUCLEOTIDE SEQUENCE</scope>
</reference>
<dbReference type="EMBL" id="GBXM01023531">
    <property type="protein sequence ID" value="JAH85046.1"/>
    <property type="molecule type" value="Transcribed_RNA"/>
</dbReference>
<reference evidence="1" key="1">
    <citation type="submission" date="2014-11" db="EMBL/GenBank/DDBJ databases">
        <authorList>
            <person name="Amaro Gonzalez C."/>
        </authorList>
    </citation>
    <scope>NUCLEOTIDE SEQUENCE</scope>
</reference>
<dbReference type="AlphaFoldDB" id="A0A0E9W409"/>
<organism evidence="1">
    <name type="scientific">Anguilla anguilla</name>
    <name type="common">European freshwater eel</name>
    <name type="synonym">Muraena anguilla</name>
    <dbReference type="NCBI Taxonomy" id="7936"/>
    <lineage>
        <taxon>Eukaryota</taxon>
        <taxon>Metazoa</taxon>
        <taxon>Chordata</taxon>
        <taxon>Craniata</taxon>
        <taxon>Vertebrata</taxon>
        <taxon>Euteleostomi</taxon>
        <taxon>Actinopterygii</taxon>
        <taxon>Neopterygii</taxon>
        <taxon>Teleostei</taxon>
        <taxon>Anguilliformes</taxon>
        <taxon>Anguillidae</taxon>
        <taxon>Anguilla</taxon>
    </lineage>
</organism>